<dbReference type="InterPro" id="IPR024925">
    <property type="entry name" value="Malonyl_CoA-ACP_transAc"/>
</dbReference>
<dbReference type="SMART" id="SM00827">
    <property type="entry name" value="PKS_AT"/>
    <property type="match status" value="1"/>
</dbReference>
<keyword evidence="8" id="KW-1185">Reference proteome</keyword>
<feature type="non-terminal residue" evidence="7">
    <location>
        <position position="1"/>
    </location>
</feature>
<comment type="catalytic activity">
    <reaction evidence="5">
        <text>holo-[ACP] + malonyl-CoA = malonyl-[ACP] + CoA</text>
        <dbReference type="Rhea" id="RHEA:41792"/>
        <dbReference type="Rhea" id="RHEA-COMP:9623"/>
        <dbReference type="Rhea" id="RHEA-COMP:9685"/>
        <dbReference type="ChEBI" id="CHEBI:57287"/>
        <dbReference type="ChEBI" id="CHEBI:57384"/>
        <dbReference type="ChEBI" id="CHEBI:64479"/>
        <dbReference type="ChEBI" id="CHEBI:78449"/>
        <dbReference type="EC" id="2.3.1.39"/>
    </reaction>
</comment>
<dbReference type="SUPFAM" id="SSF55048">
    <property type="entry name" value="Probable ACP-binding domain of malonyl-CoA ACP transacylase"/>
    <property type="match status" value="1"/>
</dbReference>
<dbReference type="PIRSF" id="PIRSF000446">
    <property type="entry name" value="Mct"/>
    <property type="match status" value="1"/>
</dbReference>
<dbReference type="RefSeq" id="XP_003291062.1">
    <property type="nucleotide sequence ID" value="XM_003291014.1"/>
</dbReference>
<dbReference type="Gene3D" id="3.40.366.10">
    <property type="entry name" value="Malonyl-Coenzyme A Acyl Carrier Protein, domain 2"/>
    <property type="match status" value="1"/>
</dbReference>
<dbReference type="PANTHER" id="PTHR42681">
    <property type="entry name" value="MALONYL-COA-ACYL CARRIER PROTEIN TRANSACYLASE, MITOCHONDRIAL"/>
    <property type="match status" value="1"/>
</dbReference>
<comment type="similarity">
    <text evidence="1">Belongs to the FabD family.</text>
</comment>
<evidence type="ECO:0000256" key="1">
    <source>
        <dbReference type="ARBA" id="ARBA00008217"/>
    </source>
</evidence>
<organism evidence="7 8">
    <name type="scientific">Dictyostelium purpureum</name>
    <name type="common">Slime mold</name>
    <dbReference type="NCBI Taxonomy" id="5786"/>
    <lineage>
        <taxon>Eukaryota</taxon>
        <taxon>Amoebozoa</taxon>
        <taxon>Evosea</taxon>
        <taxon>Eumycetozoa</taxon>
        <taxon>Dictyostelia</taxon>
        <taxon>Dictyosteliales</taxon>
        <taxon>Dictyosteliaceae</taxon>
        <taxon>Dictyostelium</taxon>
    </lineage>
</organism>
<dbReference type="Pfam" id="PF00698">
    <property type="entry name" value="Acyl_transf_1"/>
    <property type="match status" value="1"/>
</dbReference>
<dbReference type="GO" id="GO:0005739">
    <property type="term" value="C:mitochondrion"/>
    <property type="evidence" value="ECO:0000318"/>
    <property type="project" value="GO_Central"/>
</dbReference>
<dbReference type="VEuPathDB" id="AmoebaDB:DICPUDRAFT_38439"/>
<dbReference type="InParanoid" id="F0ZUH3"/>
<dbReference type="STRING" id="5786.F0ZUH3"/>
<dbReference type="InterPro" id="IPR001227">
    <property type="entry name" value="Ac_transferase_dom_sf"/>
</dbReference>
<feature type="domain" description="Malonyl-CoA:ACP transacylase (MAT)" evidence="6">
    <location>
        <begin position="8"/>
        <end position="339"/>
    </location>
</feature>
<keyword evidence="4" id="KW-0012">Acyltransferase</keyword>
<evidence type="ECO:0000313" key="8">
    <source>
        <dbReference type="Proteomes" id="UP000001064"/>
    </source>
</evidence>
<dbReference type="EMBL" id="GL871194">
    <property type="protein sequence ID" value="EGC32415.1"/>
    <property type="molecule type" value="Genomic_DNA"/>
</dbReference>
<dbReference type="SUPFAM" id="SSF52151">
    <property type="entry name" value="FabD/lysophospholipase-like"/>
    <property type="match status" value="1"/>
</dbReference>
<dbReference type="OrthoDB" id="541883at2759"/>
<dbReference type="EC" id="2.3.1.39" evidence="2"/>
<keyword evidence="3" id="KW-0808">Transferase</keyword>
<evidence type="ECO:0000256" key="5">
    <source>
        <dbReference type="ARBA" id="ARBA00048462"/>
    </source>
</evidence>
<dbReference type="AlphaFoldDB" id="F0ZUH3"/>
<dbReference type="OMA" id="AANYNCP"/>
<gene>
    <name evidence="7" type="ORF">DICPUDRAFT_38439</name>
</gene>
<evidence type="ECO:0000259" key="6">
    <source>
        <dbReference type="SMART" id="SM00827"/>
    </source>
</evidence>
<name>F0ZUH3_DICPU</name>
<dbReference type="InterPro" id="IPR016036">
    <property type="entry name" value="Malonyl_transacylase_ACP-bd"/>
</dbReference>
<accession>F0ZUH3</accession>
<evidence type="ECO:0000256" key="4">
    <source>
        <dbReference type="ARBA" id="ARBA00023315"/>
    </source>
</evidence>
<evidence type="ECO:0000256" key="2">
    <source>
        <dbReference type="ARBA" id="ARBA00013258"/>
    </source>
</evidence>
<dbReference type="FunCoup" id="F0ZUH3">
    <property type="interactions" value="451"/>
</dbReference>
<dbReference type="Gene3D" id="3.30.70.250">
    <property type="entry name" value="Malonyl-CoA ACP transacylase, ACP-binding"/>
    <property type="match status" value="1"/>
</dbReference>
<dbReference type="InterPro" id="IPR050858">
    <property type="entry name" value="Mal-CoA-ACP_Trans/PKS_FabD"/>
</dbReference>
<dbReference type="GO" id="GO:0006633">
    <property type="term" value="P:fatty acid biosynthetic process"/>
    <property type="evidence" value="ECO:0000318"/>
    <property type="project" value="GO_Central"/>
</dbReference>
<sequence length="350" mass="39568">IMKRIALLFPGQGSQIVGMGKDLVKDFPYIAPLYNQTDKVLKYPLTNLMFNGPSEELKQTDNTQPALLLHSFSILKIIEKELGYCEINERSNDFTVSKEFINRFDFMLGHSLGEYSALASSNSLSFYDALQLVRQRGQLMKQAQPGIMAALLSKKNMFESGSLEELKKISNQLLSENIICNISNINSPNQIVISGSEEGVNKLIEIGKKNKLFVKSVKLEVSAAFHSELMKPCSDSFKIIVDQVQFNTPETKIISNVNCLPYSNIDRNNELSIQSLLSKQLSSTVNWSPSIQYCINEWKKENLNDEDFCFVEMGSNNVLSELLKQIYPNAKSKSIQSTNDIKEFIKDFKK</sequence>
<dbReference type="InterPro" id="IPR014043">
    <property type="entry name" value="Acyl_transferase_dom"/>
</dbReference>
<dbReference type="GeneID" id="10508996"/>
<proteinExistence type="inferred from homology"/>
<protein>
    <recommendedName>
        <fullName evidence="2">[acyl-carrier-protein] S-malonyltransferase</fullName>
        <ecNumber evidence="2">2.3.1.39</ecNumber>
    </recommendedName>
</protein>
<dbReference type="Proteomes" id="UP000001064">
    <property type="component" value="Unassembled WGS sequence"/>
</dbReference>
<dbReference type="PANTHER" id="PTHR42681:SF1">
    <property type="entry name" value="MALONYL-COA-ACYL CARRIER PROTEIN TRANSACYLASE, MITOCHONDRIAL"/>
    <property type="match status" value="1"/>
</dbReference>
<reference evidence="8" key="1">
    <citation type="journal article" date="2011" name="Genome Biol.">
        <title>Comparative genomics of the social amoebae Dictyostelium discoideum and Dictyostelium purpureum.</title>
        <authorList>
            <consortium name="US DOE Joint Genome Institute (JGI-PGF)"/>
            <person name="Sucgang R."/>
            <person name="Kuo A."/>
            <person name="Tian X."/>
            <person name="Salerno W."/>
            <person name="Parikh A."/>
            <person name="Feasley C.L."/>
            <person name="Dalin E."/>
            <person name="Tu H."/>
            <person name="Huang E."/>
            <person name="Barry K."/>
            <person name="Lindquist E."/>
            <person name="Shapiro H."/>
            <person name="Bruce D."/>
            <person name="Schmutz J."/>
            <person name="Salamov A."/>
            <person name="Fey P."/>
            <person name="Gaudet P."/>
            <person name="Anjard C."/>
            <person name="Babu M.M."/>
            <person name="Basu S."/>
            <person name="Bushmanova Y."/>
            <person name="van der Wel H."/>
            <person name="Katoh-Kurasawa M."/>
            <person name="Dinh C."/>
            <person name="Coutinho P.M."/>
            <person name="Saito T."/>
            <person name="Elias M."/>
            <person name="Schaap P."/>
            <person name="Kay R.R."/>
            <person name="Henrissat B."/>
            <person name="Eichinger L."/>
            <person name="Rivero F."/>
            <person name="Putnam N.H."/>
            <person name="West C.M."/>
            <person name="Loomis W.F."/>
            <person name="Chisholm R.L."/>
            <person name="Shaulsky G."/>
            <person name="Strassmann J.E."/>
            <person name="Queller D.C."/>
            <person name="Kuspa A."/>
            <person name="Grigoriev I.V."/>
        </authorList>
    </citation>
    <scope>NUCLEOTIDE SEQUENCE [LARGE SCALE GENOMIC DNA]</scope>
    <source>
        <strain evidence="8">QSDP1</strain>
    </source>
</reference>
<dbReference type="InterPro" id="IPR016035">
    <property type="entry name" value="Acyl_Trfase/lysoPLipase"/>
</dbReference>
<dbReference type="KEGG" id="dpp:DICPUDRAFT_38439"/>
<dbReference type="GO" id="GO:0004314">
    <property type="term" value="F:[acyl-carrier-protein] S-malonyltransferase activity"/>
    <property type="evidence" value="ECO:0000318"/>
    <property type="project" value="GO_Central"/>
</dbReference>
<evidence type="ECO:0000313" key="7">
    <source>
        <dbReference type="EMBL" id="EGC32415.1"/>
    </source>
</evidence>
<evidence type="ECO:0000256" key="3">
    <source>
        <dbReference type="ARBA" id="ARBA00022679"/>
    </source>
</evidence>
<dbReference type="eggNOG" id="KOG2926">
    <property type="taxonomic scope" value="Eukaryota"/>
</dbReference>